<feature type="transmembrane region" description="Helical" evidence="1">
    <location>
        <begin position="166"/>
        <end position="185"/>
    </location>
</feature>
<evidence type="ECO:0000256" key="1">
    <source>
        <dbReference type="SAM" id="Phobius"/>
    </source>
</evidence>
<reference evidence="2 3" key="1">
    <citation type="submission" date="2017-08" db="EMBL/GenBank/DDBJ databases">
        <title>Infants hospitalized years apart are colonized by the same room-sourced microbial strains.</title>
        <authorList>
            <person name="Brooks B."/>
            <person name="Olm M.R."/>
            <person name="Firek B.A."/>
            <person name="Baker R."/>
            <person name="Thomas B.C."/>
            <person name="Morowitz M.J."/>
            <person name="Banfield J.F."/>
        </authorList>
    </citation>
    <scope>NUCLEOTIDE SEQUENCE [LARGE SCALE GENOMIC DNA]</scope>
    <source>
        <strain evidence="2">S2_003_000_R2_14</strain>
    </source>
</reference>
<feature type="transmembrane region" description="Helical" evidence="1">
    <location>
        <begin position="90"/>
        <end position="109"/>
    </location>
</feature>
<protein>
    <recommendedName>
        <fullName evidence="4">EamA domain-containing protein</fullName>
    </recommendedName>
</protein>
<dbReference type="Proteomes" id="UP000249061">
    <property type="component" value="Unassembled WGS sequence"/>
</dbReference>
<feature type="transmembrane region" description="Helical" evidence="1">
    <location>
        <begin position="211"/>
        <end position="228"/>
    </location>
</feature>
<keyword evidence="1" id="KW-0812">Transmembrane</keyword>
<feature type="transmembrane region" description="Helical" evidence="1">
    <location>
        <begin position="248"/>
        <end position="269"/>
    </location>
</feature>
<proteinExistence type="predicted"/>
<accession>A0A2W5TAQ1</accession>
<feature type="transmembrane region" description="Helical" evidence="1">
    <location>
        <begin position="312"/>
        <end position="330"/>
    </location>
</feature>
<gene>
    <name evidence="2" type="ORF">DI536_16795</name>
</gene>
<feature type="transmembrane region" description="Helical" evidence="1">
    <location>
        <begin position="115"/>
        <end position="135"/>
    </location>
</feature>
<feature type="transmembrane region" description="Helical" evidence="1">
    <location>
        <begin position="49"/>
        <end position="69"/>
    </location>
</feature>
<evidence type="ECO:0000313" key="2">
    <source>
        <dbReference type="EMBL" id="PZR11982.1"/>
    </source>
</evidence>
<evidence type="ECO:0000313" key="3">
    <source>
        <dbReference type="Proteomes" id="UP000249061"/>
    </source>
</evidence>
<feature type="transmembrane region" description="Helical" evidence="1">
    <location>
        <begin position="281"/>
        <end position="300"/>
    </location>
</feature>
<evidence type="ECO:0008006" key="4">
    <source>
        <dbReference type="Google" id="ProtNLM"/>
    </source>
</evidence>
<keyword evidence="1" id="KW-0472">Membrane</keyword>
<keyword evidence="1" id="KW-1133">Transmembrane helix</keyword>
<comment type="caution">
    <text evidence="2">The sequence shown here is derived from an EMBL/GenBank/DDBJ whole genome shotgun (WGS) entry which is preliminary data.</text>
</comment>
<dbReference type="AlphaFoldDB" id="A0A2W5TAQ1"/>
<feature type="transmembrane region" description="Helical" evidence="1">
    <location>
        <begin position="142"/>
        <end position="160"/>
    </location>
</feature>
<organism evidence="2 3">
    <name type="scientific">Archangium gephyra</name>
    <dbReference type="NCBI Taxonomy" id="48"/>
    <lineage>
        <taxon>Bacteria</taxon>
        <taxon>Pseudomonadati</taxon>
        <taxon>Myxococcota</taxon>
        <taxon>Myxococcia</taxon>
        <taxon>Myxococcales</taxon>
        <taxon>Cystobacterineae</taxon>
        <taxon>Archangiaceae</taxon>
        <taxon>Archangium</taxon>
    </lineage>
</organism>
<dbReference type="EMBL" id="QFQP01000013">
    <property type="protein sequence ID" value="PZR11982.1"/>
    <property type="molecule type" value="Genomic_DNA"/>
</dbReference>
<name>A0A2W5TAQ1_9BACT</name>
<sequence>MSSAAPQKQISIWWWAFGYFAAYAPYSALTKALSDGHLGKPIGGLSILPLSTFASFFAMVLFLVGTGWWKSATRKQVGAFQVPVPTRWTALSGLCGATILTTTTLAYTIEGTSIVFMMLLLRGGMLAMAPIVDAISGRKVQIISWIATALTLSSLLVTLVGRDENFALPLVAIIDVTAYLVAYFIRLRFMSKLAKSDDVEVTRRYFVEEQLVSTPAAFAALAILAIIGTGPLAAVRAGFTEVPFSAQFFWPVFIGILSQGTGIFGALVLLDKSENTFSVPVNRASSLLAGVVATLTLFWLGIGKPLDWREAVGAGLVISAIGVLSLPALLRKKPPAPPTAPSR</sequence>
<feature type="transmembrane region" description="Helical" evidence="1">
    <location>
        <begin position="12"/>
        <end position="29"/>
    </location>
</feature>